<feature type="compositionally biased region" description="Basic and acidic residues" evidence="1">
    <location>
        <begin position="34"/>
        <end position="51"/>
    </location>
</feature>
<dbReference type="AlphaFoldDB" id="A0AAN8A5Y6"/>
<protein>
    <submittedName>
        <fullName evidence="2">Uncharacterized protein</fullName>
    </submittedName>
</protein>
<accession>A0AAN8A5Y6</accession>
<comment type="caution">
    <text evidence="2">The sequence shown here is derived from an EMBL/GenBank/DDBJ whole genome shotgun (WGS) entry which is preliminary data.</text>
</comment>
<reference evidence="2" key="1">
    <citation type="submission" date="2023-08" db="EMBL/GenBank/DDBJ databases">
        <title>Black Yeasts Isolated from many extreme environments.</title>
        <authorList>
            <person name="Coleine C."/>
            <person name="Stajich J.E."/>
            <person name="Selbmann L."/>
        </authorList>
    </citation>
    <scope>NUCLEOTIDE SEQUENCE</scope>
    <source>
        <strain evidence="2">CCFEE 5810</strain>
    </source>
</reference>
<proteinExistence type="predicted"/>
<dbReference type="EMBL" id="JAVRQU010000001">
    <property type="protein sequence ID" value="KAK5708074.1"/>
    <property type="molecule type" value="Genomic_DNA"/>
</dbReference>
<organism evidence="2 3">
    <name type="scientific">Elasticomyces elasticus</name>
    <dbReference type="NCBI Taxonomy" id="574655"/>
    <lineage>
        <taxon>Eukaryota</taxon>
        <taxon>Fungi</taxon>
        <taxon>Dikarya</taxon>
        <taxon>Ascomycota</taxon>
        <taxon>Pezizomycotina</taxon>
        <taxon>Dothideomycetes</taxon>
        <taxon>Dothideomycetidae</taxon>
        <taxon>Mycosphaerellales</taxon>
        <taxon>Teratosphaeriaceae</taxon>
        <taxon>Elasticomyces</taxon>
    </lineage>
</organism>
<dbReference type="Proteomes" id="UP001310594">
    <property type="component" value="Unassembled WGS sequence"/>
</dbReference>
<gene>
    <name evidence="2" type="ORF">LTR97_000614</name>
</gene>
<feature type="region of interest" description="Disordered" evidence="1">
    <location>
        <begin position="1"/>
        <end position="183"/>
    </location>
</feature>
<evidence type="ECO:0000256" key="1">
    <source>
        <dbReference type="SAM" id="MobiDB-lite"/>
    </source>
</evidence>
<evidence type="ECO:0000313" key="2">
    <source>
        <dbReference type="EMBL" id="KAK5708074.1"/>
    </source>
</evidence>
<name>A0AAN8A5Y6_9PEZI</name>
<evidence type="ECO:0000313" key="3">
    <source>
        <dbReference type="Proteomes" id="UP001310594"/>
    </source>
</evidence>
<feature type="compositionally biased region" description="Polar residues" evidence="1">
    <location>
        <begin position="97"/>
        <end position="106"/>
    </location>
</feature>
<sequence>MDKKGLPLPVKVAGMQLEKEPPTSETPKPQKRPRLNEAAKLEREFQRELRYRPKQATQPETDALVGTARRSDDGDNAPNSYTPRAQRKTVAFPPTQPIVQKPTSTYAPPPGLNRRKKRFVPPPPDAAELEVAKEANRAGEQPPAKMQHTDQDHIRRQAPAVLRRQRQAQREAMNGTGTEEQED</sequence>